<evidence type="ECO:0000313" key="12">
    <source>
        <dbReference type="Proteomes" id="UP001415857"/>
    </source>
</evidence>
<dbReference type="EMBL" id="JBBPBK010000010">
    <property type="protein sequence ID" value="KAK9277603.1"/>
    <property type="molecule type" value="Genomic_DNA"/>
</dbReference>
<feature type="signal peptide" evidence="7">
    <location>
        <begin position="1"/>
        <end position="31"/>
    </location>
</feature>
<feature type="domain" description="Inhibitor I9" evidence="9">
    <location>
        <begin position="47"/>
        <end position="127"/>
    </location>
</feature>
<keyword evidence="2" id="KW-0645">Protease</keyword>
<dbReference type="PANTHER" id="PTHR10795">
    <property type="entry name" value="PROPROTEIN CONVERTASE SUBTILISIN/KEXIN"/>
    <property type="match status" value="1"/>
</dbReference>
<proteinExistence type="inferred from homology"/>
<dbReference type="Proteomes" id="UP001415857">
    <property type="component" value="Unassembled WGS sequence"/>
</dbReference>
<evidence type="ECO:0008006" key="13">
    <source>
        <dbReference type="Google" id="ProtNLM"/>
    </source>
</evidence>
<comment type="caution">
    <text evidence="11">The sequence shown here is derived from an EMBL/GenBank/DDBJ whole genome shotgun (WGS) entry which is preliminary data.</text>
</comment>
<dbReference type="GO" id="GO:0008236">
    <property type="term" value="F:serine-type peptidase activity"/>
    <property type="evidence" value="ECO:0007669"/>
    <property type="project" value="UniProtKB-KW"/>
</dbReference>
<accession>A0AAP0RIC4</accession>
<name>A0AAP0RIC4_LIQFO</name>
<organism evidence="11 12">
    <name type="scientific">Liquidambar formosana</name>
    <name type="common">Formosan gum</name>
    <dbReference type="NCBI Taxonomy" id="63359"/>
    <lineage>
        <taxon>Eukaryota</taxon>
        <taxon>Viridiplantae</taxon>
        <taxon>Streptophyta</taxon>
        <taxon>Embryophyta</taxon>
        <taxon>Tracheophyta</taxon>
        <taxon>Spermatophyta</taxon>
        <taxon>Magnoliopsida</taxon>
        <taxon>eudicotyledons</taxon>
        <taxon>Gunneridae</taxon>
        <taxon>Pentapetalae</taxon>
        <taxon>Saxifragales</taxon>
        <taxon>Altingiaceae</taxon>
        <taxon>Liquidambar</taxon>
    </lineage>
</organism>
<evidence type="ECO:0000256" key="1">
    <source>
        <dbReference type="ARBA" id="ARBA00011073"/>
    </source>
</evidence>
<dbReference type="Pfam" id="PF17766">
    <property type="entry name" value="fn3_6"/>
    <property type="match status" value="1"/>
</dbReference>
<dbReference type="Gene3D" id="3.50.30.30">
    <property type="match status" value="1"/>
</dbReference>
<dbReference type="InterPro" id="IPR045051">
    <property type="entry name" value="SBT"/>
</dbReference>
<keyword evidence="6" id="KW-0325">Glycoprotein</keyword>
<sequence>MENKRCRLLPNMAIVFFLLALICMFSSTATAQDVELSDVDEKSSLQTYIVYVKKPDGGVYEQLEDLESWYKSFLPVSIASSNQQQRMVYSYRNVVTGFAARLTAEEAKAMEEKDGFVSARPERRLSLQTTHTPLFLGLHQGLGFWNESNLGSLRHLDVKGKVVLCERGGGIGRIDKGQTVKDAGGAAMILMNAEPDGFSTLADAHVLPATHVSYAAGLNIKDYINSTSTPMATILFKGTIIGASSAPAVSSFSSRGPSMASHVNPSRANDPGLVYDVQPDDYIPYLCGLGYTDKDVGVIAHRSVNCSKESIIPEAQLNYPSFSIILGSRTQNFTRTVTNVGQAHSSYTVEIVAPIGVSVTVNPYELDFSKVNQKMTYTVTFRLAGGRGKPSAPFSQGYLQWVSGQHSVRSPIVVIFE</sequence>
<dbReference type="Gene3D" id="2.60.40.2310">
    <property type="match status" value="1"/>
</dbReference>
<dbReference type="Gene3D" id="3.30.70.80">
    <property type="entry name" value="Peptidase S8 propeptide/proteinase inhibitor I9"/>
    <property type="match status" value="1"/>
</dbReference>
<evidence type="ECO:0000256" key="2">
    <source>
        <dbReference type="ARBA" id="ARBA00022670"/>
    </source>
</evidence>
<dbReference type="InterPro" id="IPR003137">
    <property type="entry name" value="PA_domain"/>
</dbReference>
<dbReference type="AlphaFoldDB" id="A0AAP0RIC4"/>
<dbReference type="InterPro" id="IPR010259">
    <property type="entry name" value="S8pro/Inhibitor_I9"/>
</dbReference>
<feature type="chain" id="PRO_5043021939" description="Subtilisin-like protease SBT1.2" evidence="7">
    <location>
        <begin position="32"/>
        <end position="417"/>
    </location>
</feature>
<dbReference type="InterPro" id="IPR037045">
    <property type="entry name" value="S8pro/Inhibitor_I9_sf"/>
</dbReference>
<dbReference type="CDD" id="cd02120">
    <property type="entry name" value="PA_subtilisin_like"/>
    <property type="match status" value="1"/>
</dbReference>
<dbReference type="InterPro" id="IPR046450">
    <property type="entry name" value="PA_dom_sf"/>
</dbReference>
<keyword evidence="4" id="KW-0378">Hydrolase</keyword>
<dbReference type="Pfam" id="PF02225">
    <property type="entry name" value="PA"/>
    <property type="match status" value="1"/>
</dbReference>
<dbReference type="SUPFAM" id="SSF52025">
    <property type="entry name" value="PA domain"/>
    <property type="match status" value="1"/>
</dbReference>
<gene>
    <name evidence="11" type="ORF">L1049_007148</name>
</gene>
<evidence type="ECO:0000259" key="9">
    <source>
        <dbReference type="Pfam" id="PF05922"/>
    </source>
</evidence>
<evidence type="ECO:0000256" key="6">
    <source>
        <dbReference type="ARBA" id="ARBA00023180"/>
    </source>
</evidence>
<reference evidence="11 12" key="1">
    <citation type="journal article" date="2024" name="Plant J.">
        <title>Genome sequences and population genomics reveal climatic adaptation and genomic divergence between two closely related sweetgum species.</title>
        <authorList>
            <person name="Xu W.Q."/>
            <person name="Ren C.Q."/>
            <person name="Zhang X.Y."/>
            <person name="Comes H.P."/>
            <person name="Liu X.H."/>
            <person name="Li Y.G."/>
            <person name="Kettle C.J."/>
            <person name="Jalonen R."/>
            <person name="Gaisberger H."/>
            <person name="Ma Y.Z."/>
            <person name="Qiu Y.X."/>
        </authorList>
    </citation>
    <scope>NUCLEOTIDE SEQUENCE [LARGE SCALE GENOMIC DNA]</scope>
    <source>
        <strain evidence="11">Hangzhou</strain>
    </source>
</reference>
<evidence type="ECO:0000256" key="3">
    <source>
        <dbReference type="ARBA" id="ARBA00022729"/>
    </source>
</evidence>
<evidence type="ECO:0000313" key="11">
    <source>
        <dbReference type="EMBL" id="KAK9277603.1"/>
    </source>
</evidence>
<keyword evidence="5" id="KW-0720">Serine protease</keyword>
<keyword evidence="12" id="KW-1185">Reference proteome</keyword>
<dbReference type="Pfam" id="PF05922">
    <property type="entry name" value="Inhibitor_I9"/>
    <property type="match status" value="1"/>
</dbReference>
<feature type="domain" description="PA" evidence="8">
    <location>
        <begin position="150"/>
        <end position="220"/>
    </location>
</feature>
<evidence type="ECO:0000256" key="5">
    <source>
        <dbReference type="ARBA" id="ARBA00022825"/>
    </source>
</evidence>
<dbReference type="FunFam" id="2.60.40.2310:FF:000001">
    <property type="entry name" value="Subtilisin-like protease SBT1.5"/>
    <property type="match status" value="1"/>
</dbReference>
<evidence type="ECO:0000259" key="10">
    <source>
        <dbReference type="Pfam" id="PF17766"/>
    </source>
</evidence>
<comment type="similarity">
    <text evidence="1">Belongs to the peptidase S8 family.</text>
</comment>
<evidence type="ECO:0000256" key="4">
    <source>
        <dbReference type="ARBA" id="ARBA00022801"/>
    </source>
</evidence>
<keyword evidence="3 7" id="KW-0732">Signal</keyword>
<protein>
    <recommendedName>
        <fullName evidence="13">Subtilisin-like protease SBT1.2</fullName>
    </recommendedName>
</protein>
<evidence type="ECO:0000256" key="7">
    <source>
        <dbReference type="SAM" id="SignalP"/>
    </source>
</evidence>
<dbReference type="GO" id="GO:0006508">
    <property type="term" value="P:proteolysis"/>
    <property type="evidence" value="ECO:0007669"/>
    <property type="project" value="UniProtKB-KW"/>
</dbReference>
<evidence type="ECO:0000259" key="8">
    <source>
        <dbReference type="Pfam" id="PF02225"/>
    </source>
</evidence>
<feature type="domain" description="Subtilisin-like protease fibronectin type-III" evidence="10">
    <location>
        <begin position="316"/>
        <end position="414"/>
    </location>
</feature>
<dbReference type="InterPro" id="IPR041469">
    <property type="entry name" value="Subtilisin-like_FN3"/>
</dbReference>